<name>A0ACC0KFH8_CHOFU</name>
<reference evidence="1 2" key="1">
    <citation type="journal article" date="2022" name="Genome Biol. Evol.">
        <title>The Spruce Budworm Genome: Reconstructing the Evolutionary History of Antifreeze Proteins.</title>
        <authorList>
            <person name="Beliveau C."/>
            <person name="Gagne P."/>
            <person name="Picq S."/>
            <person name="Vernygora O."/>
            <person name="Keeling C.I."/>
            <person name="Pinkney K."/>
            <person name="Doucet D."/>
            <person name="Wen F."/>
            <person name="Johnston J.S."/>
            <person name="Maaroufi H."/>
            <person name="Boyle B."/>
            <person name="Laroche J."/>
            <person name="Dewar K."/>
            <person name="Juretic N."/>
            <person name="Blackburn G."/>
            <person name="Nisole A."/>
            <person name="Brunet B."/>
            <person name="Brandao M."/>
            <person name="Lumley L."/>
            <person name="Duan J."/>
            <person name="Quan G."/>
            <person name="Lucarotti C.J."/>
            <person name="Roe A.D."/>
            <person name="Sperling F.A.H."/>
            <person name="Levesque R.C."/>
            <person name="Cusson M."/>
        </authorList>
    </citation>
    <scope>NUCLEOTIDE SEQUENCE [LARGE SCALE GENOMIC DNA]</scope>
    <source>
        <strain evidence="1">Glfc:IPQL:Cfum</strain>
    </source>
</reference>
<comment type="caution">
    <text evidence="1">The sequence shown here is derived from an EMBL/GenBank/DDBJ whole genome shotgun (WGS) entry which is preliminary data.</text>
</comment>
<protein>
    <submittedName>
        <fullName evidence="1">Uncharacterized protein</fullName>
    </submittedName>
</protein>
<sequence length="70" mass="7749">MDLNGFTPKLKSTYFCFVGVLMWGWLRARGYWVGVRSAGGGRGGEHVPRAHVVPRASVVPARMNNCVRSE</sequence>
<dbReference type="EMBL" id="CM046105">
    <property type="protein sequence ID" value="KAI8435178.1"/>
    <property type="molecule type" value="Genomic_DNA"/>
</dbReference>
<organism evidence="1 2">
    <name type="scientific">Choristoneura fumiferana</name>
    <name type="common">Spruce budworm moth</name>
    <name type="synonym">Archips fumiferana</name>
    <dbReference type="NCBI Taxonomy" id="7141"/>
    <lineage>
        <taxon>Eukaryota</taxon>
        <taxon>Metazoa</taxon>
        <taxon>Ecdysozoa</taxon>
        <taxon>Arthropoda</taxon>
        <taxon>Hexapoda</taxon>
        <taxon>Insecta</taxon>
        <taxon>Pterygota</taxon>
        <taxon>Neoptera</taxon>
        <taxon>Endopterygota</taxon>
        <taxon>Lepidoptera</taxon>
        <taxon>Glossata</taxon>
        <taxon>Ditrysia</taxon>
        <taxon>Tortricoidea</taxon>
        <taxon>Tortricidae</taxon>
        <taxon>Tortricinae</taxon>
        <taxon>Choristoneura</taxon>
    </lineage>
</organism>
<gene>
    <name evidence="1" type="ORF">MSG28_003537</name>
</gene>
<proteinExistence type="predicted"/>
<accession>A0ACC0KFH8</accession>
<evidence type="ECO:0000313" key="1">
    <source>
        <dbReference type="EMBL" id="KAI8435178.1"/>
    </source>
</evidence>
<evidence type="ECO:0000313" key="2">
    <source>
        <dbReference type="Proteomes" id="UP001064048"/>
    </source>
</evidence>
<keyword evidence="2" id="KW-1185">Reference proteome</keyword>
<dbReference type="Proteomes" id="UP001064048">
    <property type="component" value="Chromosome 5"/>
</dbReference>